<accession>A0ABR8QGU8</accession>
<keyword evidence="3" id="KW-1185">Reference proteome</keyword>
<evidence type="ECO:0000256" key="1">
    <source>
        <dbReference type="SAM" id="Phobius"/>
    </source>
</evidence>
<feature type="transmembrane region" description="Helical" evidence="1">
    <location>
        <begin position="57"/>
        <end position="79"/>
    </location>
</feature>
<organism evidence="2 3">
    <name type="scientific">Cellulomonas avistercoris</name>
    <dbReference type="NCBI Taxonomy" id="2762242"/>
    <lineage>
        <taxon>Bacteria</taxon>
        <taxon>Bacillati</taxon>
        <taxon>Actinomycetota</taxon>
        <taxon>Actinomycetes</taxon>
        <taxon>Micrococcales</taxon>
        <taxon>Cellulomonadaceae</taxon>
        <taxon>Cellulomonas</taxon>
    </lineage>
</organism>
<name>A0ABR8QGU8_9CELL</name>
<evidence type="ECO:0000313" key="2">
    <source>
        <dbReference type="EMBL" id="MBD7919647.1"/>
    </source>
</evidence>
<keyword evidence="1" id="KW-0472">Membrane</keyword>
<dbReference type="EMBL" id="JACSQV010000014">
    <property type="protein sequence ID" value="MBD7919647.1"/>
    <property type="molecule type" value="Genomic_DNA"/>
</dbReference>
<gene>
    <name evidence="2" type="ORF">H9657_15360</name>
</gene>
<dbReference type="Proteomes" id="UP000604241">
    <property type="component" value="Unassembled WGS sequence"/>
</dbReference>
<evidence type="ECO:0000313" key="3">
    <source>
        <dbReference type="Proteomes" id="UP000604241"/>
    </source>
</evidence>
<keyword evidence="1" id="KW-0812">Transmembrane</keyword>
<protein>
    <submittedName>
        <fullName evidence="2">Uncharacterized protein</fullName>
    </submittedName>
</protein>
<keyword evidence="1" id="KW-1133">Transmembrane helix</keyword>
<reference evidence="2 3" key="1">
    <citation type="submission" date="2020-08" db="EMBL/GenBank/DDBJ databases">
        <title>A Genomic Blueprint of the Chicken Gut Microbiome.</title>
        <authorList>
            <person name="Gilroy R."/>
            <person name="Ravi A."/>
            <person name="Getino M."/>
            <person name="Pursley I."/>
            <person name="Horton D.L."/>
            <person name="Alikhan N.-F."/>
            <person name="Baker D."/>
            <person name="Gharbi K."/>
            <person name="Hall N."/>
            <person name="Watson M."/>
            <person name="Adriaenssens E.M."/>
            <person name="Foster-Nyarko E."/>
            <person name="Jarju S."/>
            <person name="Secka A."/>
            <person name="Antonio M."/>
            <person name="Oren A."/>
            <person name="Chaudhuri R."/>
            <person name="La Ragione R.M."/>
            <person name="Hildebrand F."/>
            <person name="Pallen M.J."/>
        </authorList>
    </citation>
    <scope>NUCLEOTIDE SEQUENCE [LARGE SCALE GENOMIC DNA]</scope>
    <source>
        <strain evidence="2 3">Sa3CUA2</strain>
    </source>
</reference>
<proteinExistence type="predicted"/>
<dbReference type="RefSeq" id="WP_191784297.1">
    <property type="nucleotide sequence ID" value="NZ_JACSQV010000014.1"/>
</dbReference>
<feature type="transmembrane region" description="Helical" evidence="1">
    <location>
        <begin position="7"/>
        <end position="37"/>
    </location>
</feature>
<comment type="caution">
    <text evidence="2">The sequence shown here is derived from an EMBL/GenBank/DDBJ whole genome shotgun (WGS) entry which is preliminary data.</text>
</comment>
<sequence length="80" mass="8079">MSILIGIGAWVISLIASSSAVAGFALAGLGSMVLLFLRDLLFSFLGSTTGARQWEKAALGWPGEALIVGVATAITAAVLS</sequence>